<comment type="caution">
    <text evidence="1">The sequence shown here is derived from an EMBL/GenBank/DDBJ whole genome shotgun (WGS) entry which is preliminary data.</text>
</comment>
<sequence>MVLRGKMARAIKIPTLQRVPEHCCLISRTKLTLCINFPCEVESSACPGYTQSQYIFTISCNSVDHSSCFRRNSNGGIQSIEYLLSI</sequence>
<protein>
    <submittedName>
        <fullName evidence="1">Uncharacterized protein</fullName>
    </submittedName>
</protein>
<dbReference type="EMBL" id="MU129133">
    <property type="protein sequence ID" value="KAF9505880.1"/>
    <property type="molecule type" value="Genomic_DNA"/>
</dbReference>
<reference evidence="1" key="1">
    <citation type="journal article" date="2020" name="Nat. Commun.">
        <title>Large-scale genome sequencing of mycorrhizal fungi provides insights into the early evolution of symbiotic traits.</title>
        <authorList>
            <person name="Miyauchi S."/>
            <person name="Kiss E."/>
            <person name="Kuo A."/>
            <person name="Drula E."/>
            <person name="Kohler A."/>
            <person name="Sanchez-Garcia M."/>
            <person name="Morin E."/>
            <person name="Andreopoulos B."/>
            <person name="Barry K.W."/>
            <person name="Bonito G."/>
            <person name="Buee M."/>
            <person name="Carver A."/>
            <person name="Chen C."/>
            <person name="Cichocki N."/>
            <person name="Clum A."/>
            <person name="Culley D."/>
            <person name="Crous P.W."/>
            <person name="Fauchery L."/>
            <person name="Girlanda M."/>
            <person name="Hayes R.D."/>
            <person name="Keri Z."/>
            <person name="LaButti K."/>
            <person name="Lipzen A."/>
            <person name="Lombard V."/>
            <person name="Magnuson J."/>
            <person name="Maillard F."/>
            <person name="Murat C."/>
            <person name="Nolan M."/>
            <person name="Ohm R.A."/>
            <person name="Pangilinan J."/>
            <person name="Pereira M.F."/>
            <person name="Perotto S."/>
            <person name="Peter M."/>
            <person name="Pfister S."/>
            <person name="Riley R."/>
            <person name="Sitrit Y."/>
            <person name="Stielow J.B."/>
            <person name="Szollosi G."/>
            <person name="Zifcakova L."/>
            <person name="Stursova M."/>
            <person name="Spatafora J.W."/>
            <person name="Tedersoo L."/>
            <person name="Vaario L.M."/>
            <person name="Yamada A."/>
            <person name="Yan M."/>
            <person name="Wang P."/>
            <person name="Xu J."/>
            <person name="Bruns T."/>
            <person name="Baldrian P."/>
            <person name="Vilgalys R."/>
            <person name="Dunand C."/>
            <person name="Henrissat B."/>
            <person name="Grigoriev I.V."/>
            <person name="Hibbett D."/>
            <person name="Nagy L.G."/>
            <person name="Martin F.M."/>
        </authorList>
    </citation>
    <scope>NUCLEOTIDE SEQUENCE</scope>
    <source>
        <strain evidence="1">UP504</strain>
    </source>
</reference>
<dbReference type="Proteomes" id="UP000886523">
    <property type="component" value="Unassembled WGS sequence"/>
</dbReference>
<organism evidence="1 2">
    <name type="scientific">Hydnum rufescens UP504</name>
    <dbReference type="NCBI Taxonomy" id="1448309"/>
    <lineage>
        <taxon>Eukaryota</taxon>
        <taxon>Fungi</taxon>
        <taxon>Dikarya</taxon>
        <taxon>Basidiomycota</taxon>
        <taxon>Agaricomycotina</taxon>
        <taxon>Agaricomycetes</taxon>
        <taxon>Cantharellales</taxon>
        <taxon>Hydnaceae</taxon>
        <taxon>Hydnum</taxon>
    </lineage>
</organism>
<evidence type="ECO:0000313" key="1">
    <source>
        <dbReference type="EMBL" id="KAF9505880.1"/>
    </source>
</evidence>
<keyword evidence="2" id="KW-1185">Reference proteome</keyword>
<proteinExistence type="predicted"/>
<accession>A0A9P6AHE6</accession>
<name>A0A9P6AHE6_9AGAM</name>
<gene>
    <name evidence="1" type="ORF">BS47DRAFT_487478</name>
</gene>
<dbReference type="AlphaFoldDB" id="A0A9P6AHE6"/>
<evidence type="ECO:0000313" key="2">
    <source>
        <dbReference type="Proteomes" id="UP000886523"/>
    </source>
</evidence>